<dbReference type="Proteomes" id="UP000001401">
    <property type="component" value="Chromosome"/>
</dbReference>
<dbReference type="HOGENOM" id="CLU_1933773_0_0_9"/>
<feature type="transmembrane region" description="Helical" evidence="1">
    <location>
        <begin position="88"/>
        <end position="119"/>
    </location>
</feature>
<keyword evidence="3" id="KW-1185">Reference proteome</keyword>
<evidence type="ECO:0000313" key="3">
    <source>
        <dbReference type="Proteomes" id="UP000001401"/>
    </source>
</evidence>
<reference evidence="2 3" key="1">
    <citation type="submission" date="2010-12" db="EMBL/GenBank/DDBJ databases">
        <title>Complete sequence of Bacillus cellulosilyticus DSM 2522.</title>
        <authorList>
            <consortium name="US DOE Joint Genome Institute"/>
            <person name="Lucas S."/>
            <person name="Copeland A."/>
            <person name="Lapidus A."/>
            <person name="Cheng J.-F."/>
            <person name="Bruce D."/>
            <person name="Goodwin L."/>
            <person name="Pitluck S."/>
            <person name="Chertkov O."/>
            <person name="Detter J.C."/>
            <person name="Han C."/>
            <person name="Tapia R."/>
            <person name="Land M."/>
            <person name="Hauser L."/>
            <person name="Jeffries C."/>
            <person name="Kyrpides N."/>
            <person name="Ivanova N."/>
            <person name="Mikhailova N."/>
            <person name="Brumm P."/>
            <person name="Mead D."/>
            <person name="Woyke T."/>
        </authorList>
    </citation>
    <scope>NUCLEOTIDE SEQUENCE [LARGE SCALE GENOMIC DNA]</scope>
    <source>
        <strain evidence="3">ATCC 21833 / DSM 2522 / FERM P-1141 / JCM 9156 / N-4</strain>
    </source>
</reference>
<evidence type="ECO:0008006" key="4">
    <source>
        <dbReference type="Google" id="ProtNLM"/>
    </source>
</evidence>
<dbReference type="KEGG" id="bco:Bcell_3778"/>
<proteinExistence type="predicted"/>
<feature type="transmembrane region" description="Helical" evidence="1">
    <location>
        <begin position="49"/>
        <end position="76"/>
    </location>
</feature>
<keyword evidence="1" id="KW-0472">Membrane</keyword>
<sequence length="130" mass="14322">MKYTAEFILGLIGSILGFIFAIIWLFMGTGFWAHFIFGFQGGWYMDDSLFVVGFFIAAFQSIVLIGIYICSVIFSIPSNIEKNQKRSSIILIVGGSVALIINIASLIPSVLILISGILLTRKRPPEQADV</sequence>
<evidence type="ECO:0000313" key="2">
    <source>
        <dbReference type="EMBL" id="ADU32018.1"/>
    </source>
</evidence>
<dbReference type="RefSeq" id="WP_013490349.1">
    <property type="nucleotide sequence ID" value="NC_014829.1"/>
</dbReference>
<keyword evidence="1" id="KW-1133">Transmembrane helix</keyword>
<evidence type="ECO:0000256" key="1">
    <source>
        <dbReference type="SAM" id="Phobius"/>
    </source>
</evidence>
<protein>
    <recommendedName>
        <fullName evidence="4">DUF4064 domain-containing protein</fullName>
    </recommendedName>
</protein>
<name>E6TTY7_EVAC2</name>
<keyword evidence="1" id="KW-0812">Transmembrane</keyword>
<accession>E6TTY7</accession>
<feature type="transmembrane region" description="Helical" evidence="1">
    <location>
        <begin position="7"/>
        <end position="37"/>
    </location>
</feature>
<dbReference type="EMBL" id="CP002394">
    <property type="protein sequence ID" value="ADU32018.1"/>
    <property type="molecule type" value="Genomic_DNA"/>
</dbReference>
<gene>
    <name evidence="2" type="ordered locus">Bcell_3778</name>
</gene>
<dbReference type="AlphaFoldDB" id="E6TTY7"/>
<organism evidence="2 3">
    <name type="scientific">Evansella cellulosilytica (strain ATCC 21833 / DSM 2522 / FERM P-1141 / JCM 9156 / N-4)</name>
    <name type="common">Bacillus cellulosilyticus</name>
    <dbReference type="NCBI Taxonomy" id="649639"/>
    <lineage>
        <taxon>Bacteria</taxon>
        <taxon>Bacillati</taxon>
        <taxon>Bacillota</taxon>
        <taxon>Bacilli</taxon>
        <taxon>Bacillales</taxon>
        <taxon>Bacillaceae</taxon>
        <taxon>Evansella</taxon>
    </lineage>
</organism>